<keyword evidence="8" id="KW-1185">Reference proteome</keyword>
<dbReference type="PANTHER" id="PTHR13393:SF0">
    <property type="entry name" value="RNA N6-ADENOSINE-METHYLTRANSFERASE METTL16"/>
    <property type="match status" value="1"/>
</dbReference>
<dbReference type="PIRSF" id="PIRSF037350">
    <property type="entry name" value="Mtase_ZK1128_prd"/>
    <property type="match status" value="1"/>
</dbReference>
<dbReference type="InterPro" id="IPR029063">
    <property type="entry name" value="SAM-dependent_MTases_sf"/>
</dbReference>
<evidence type="ECO:0000256" key="6">
    <source>
        <dbReference type="PIRSR" id="PIRSR037350-1"/>
    </source>
</evidence>
<proteinExistence type="inferred from homology"/>
<dbReference type="Pfam" id="PF05971">
    <property type="entry name" value="Methyltransf_10"/>
    <property type="match status" value="1"/>
</dbReference>
<dbReference type="PANTHER" id="PTHR13393">
    <property type="entry name" value="SAM-DEPENDENT METHYLTRANSFERASE"/>
    <property type="match status" value="1"/>
</dbReference>
<dbReference type="EMBL" id="SPLM01000036">
    <property type="protein sequence ID" value="TMW65926.1"/>
    <property type="molecule type" value="Genomic_DNA"/>
</dbReference>
<feature type="binding site" evidence="6">
    <location>
        <position position="93"/>
    </location>
    <ligand>
        <name>S-adenosyl-L-methionine</name>
        <dbReference type="ChEBI" id="CHEBI:59789"/>
    </ligand>
</feature>
<evidence type="ECO:0000256" key="5">
    <source>
        <dbReference type="PIRNR" id="PIRNR037350"/>
    </source>
</evidence>
<comment type="similarity">
    <text evidence="1 5">Belongs to the methyltransferase superfamily. METTL16/RlmF family.</text>
</comment>
<feature type="binding site" evidence="6">
    <location>
        <position position="126"/>
    </location>
    <ligand>
        <name>S-adenosyl-L-methionine</name>
        <dbReference type="ChEBI" id="CHEBI:59789"/>
    </ligand>
</feature>
<comment type="caution">
    <text evidence="7">The sequence shown here is derived from an EMBL/GenBank/DDBJ whole genome shotgun (WGS) entry which is preliminary data.</text>
</comment>
<evidence type="ECO:0000256" key="1">
    <source>
        <dbReference type="ARBA" id="ARBA00005878"/>
    </source>
</evidence>
<reference evidence="7" key="1">
    <citation type="submission" date="2019-03" db="EMBL/GenBank/DDBJ databases">
        <title>Long read genome sequence of the mycoparasitic Pythium oligandrum ATCC 38472 isolated from sugarbeet rhizosphere.</title>
        <authorList>
            <person name="Gaulin E."/>
        </authorList>
    </citation>
    <scope>NUCLEOTIDE SEQUENCE</scope>
    <source>
        <strain evidence="7">ATCC 38472_TT</strain>
    </source>
</reference>
<organism evidence="7 8">
    <name type="scientific">Pythium oligandrum</name>
    <name type="common">Mycoparasitic fungus</name>
    <dbReference type="NCBI Taxonomy" id="41045"/>
    <lineage>
        <taxon>Eukaryota</taxon>
        <taxon>Sar</taxon>
        <taxon>Stramenopiles</taxon>
        <taxon>Oomycota</taxon>
        <taxon>Peronosporomycetes</taxon>
        <taxon>Pythiales</taxon>
        <taxon>Pythiaceae</taxon>
        <taxon>Pythium</taxon>
    </lineage>
</organism>
<accession>A0A8K1FKD2</accession>
<dbReference type="GO" id="GO:0005634">
    <property type="term" value="C:nucleus"/>
    <property type="evidence" value="ECO:0007669"/>
    <property type="project" value="TreeGrafter"/>
</dbReference>
<keyword evidence="4 6" id="KW-0949">S-adenosyl-L-methionine</keyword>
<evidence type="ECO:0000313" key="7">
    <source>
        <dbReference type="EMBL" id="TMW65926.1"/>
    </source>
</evidence>
<dbReference type="GO" id="GO:0070475">
    <property type="term" value="P:rRNA base methylation"/>
    <property type="evidence" value="ECO:0007669"/>
    <property type="project" value="TreeGrafter"/>
</dbReference>
<feature type="binding site" evidence="6">
    <location>
        <position position="149"/>
    </location>
    <ligand>
        <name>S-adenosyl-L-methionine</name>
        <dbReference type="ChEBI" id="CHEBI:59789"/>
    </ligand>
</feature>
<dbReference type="AlphaFoldDB" id="A0A8K1FKD2"/>
<dbReference type="OrthoDB" id="514248at2759"/>
<keyword evidence="2 5" id="KW-0489">Methyltransferase</keyword>
<sequence length="441" mass="50707">MRGERRRPTPHLGDFLHPRNRYKANPPNFYALGERYPSFLQYLRNINHERRTASLPFDDPYAARELTRTLLKHDFGLEWTIPIDRLCPPLPNRLNYLHWIEDLLHQCGVDPFQSVHGHAIRGIDIGTGASCIYALLGAKTNRWHFLATEIDAVSFESAKENVETNQLTDLISVQRVSSSRLLEEPIAASNNQHSYHFSMCNPPFFGDIDEADTNPDASCMGSSSEMACPGGEVAFIKDMIVDSVKLRDRVLIYTSMIGRKASLRLVLAVLREHEIRNVCTTEFFQGRTKRWGIAWTFAEDVSLNEQVKVLGKRKESQRRQETSFEVPMWTEEVEYGCRSMQEVLDRMKDFITSQSPTITFTEEQINSHRITLNISTLEDTKFAGEITCDESNGCHVQVKYGSGTRDAFWRFADELKAATIRSGRHWRRKRKKQEHSSEPPH</sequence>
<keyword evidence="3 5" id="KW-0808">Transferase</keyword>
<gene>
    <name evidence="7" type="ORF">Poli38472_003691</name>
</gene>
<dbReference type="InterPro" id="IPR017182">
    <property type="entry name" value="METTL16/PsiM"/>
</dbReference>
<dbReference type="Gene3D" id="3.40.50.150">
    <property type="entry name" value="Vaccinia Virus protein VP39"/>
    <property type="match status" value="1"/>
</dbReference>
<evidence type="ECO:0000313" key="8">
    <source>
        <dbReference type="Proteomes" id="UP000794436"/>
    </source>
</evidence>
<evidence type="ECO:0000256" key="4">
    <source>
        <dbReference type="ARBA" id="ARBA00022691"/>
    </source>
</evidence>
<evidence type="ECO:0000256" key="2">
    <source>
        <dbReference type="ARBA" id="ARBA00022603"/>
    </source>
</evidence>
<evidence type="ECO:0000256" key="3">
    <source>
        <dbReference type="ARBA" id="ARBA00022679"/>
    </source>
</evidence>
<feature type="binding site" evidence="6">
    <location>
        <position position="201"/>
    </location>
    <ligand>
        <name>S-adenosyl-L-methionine</name>
        <dbReference type="ChEBI" id="CHEBI:59789"/>
    </ligand>
</feature>
<dbReference type="GO" id="GO:0008168">
    <property type="term" value="F:methyltransferase activity"/>
    <property type="evidence" value="ECO:0007669"/>
    <property type="project" value="UniProtKB-UniRule"/>
</dbReference>
<protein>
    <recommendedName>
        <fullName evidence="5">U6 small nuclear RNA (adenine-(43)-N(6))-methyltransferase</fullName>
        <ecNumber evidence="5">2.1.1.-</ecNumber>
    </recommendedName>
</protein>
<dbReference type="Proteomes" id="UP000794436">
    <property type="component" value="Unassembled WGS sequence"/>
</dbReference>
<name>A0A8K1FKD2_PYTOL</name>
<dbReference type="SUPFAM" id="SSF53335">
    <property type="entry name" value="S-adenosyl-L-methionine-dependent methyltransferases"/>
    <property type="match status" value="1"/>
</dbReference>
<dbReference type="EC" id="2.1.1.-" evidence="5"/>
<dbReference type="InterPro" id="IPR010286">
    <property type="entry name" value="METTL16/RlmF"/>
</dbReference>